<organism evidence="2 3">
    <name type="scientific">Setaria viridis</name>
    <name type="common">Green bristlegrass</name>
    <name type="synonym">Setaria italica subsp. viridis</name>
    <dbReference type="NCBI Taxonomy" id="4556"/>
    <lineage>
        <taxon>Eukaryota</taxon>
        <taxon>Viridiplantae</taxon>
        <taxon>Streptophyta</taxon>
        <taxon>Embryophyta</taxon>
        <taxon>Tracheophyta</taxon>
        <taxon>Spermatophyta</taxon>
        <taxon>Magnoliopsida</taxon>
        <taxon>Liliopsida</taxon>
        <taxon>Poales</taxon>
        <taxon>Poaceae</taxon>
        <taxon>PACMAD clade</taxon>
        <taxon>Panicoideae</taxon>
        <taxon>Panicodae</taxon>
        <taxon>Paniceae</taxon>
        <taxon>Cenchrinae</taxon>
        <taxon>Setaria</taxon>
    </lineage>
</organism>
<keyword evidence="3" id="KW-1185">Reference proteome</keyword>
<evidence type="ECO:0000313" key="2">
    <source>
        <dbReference type="EMBL" id="TKW31371.1"/>
    </source>
</evidence>
<dbReference type="Gramene" id="TKW31371">
    <property type="protein sequence ID" value="TKW31371"/>
    <property type="gene ID" value="SEVIR_2G101150v2"/>
</dbReference>
<protein>
    <submittedName>
        <fullName evidence="2">Uncharacterized protein</fullName>
    </submittedName>
</protein>
<evidence type="ECO:0000313" key="3">
    <source>
        <dbReference type="Proteomes" id="UP000298652"/>
    </source>
</evidence>
<dbReference type="Proteomes" id="UP000298652">
    <property type="component" value="Chromosome 2"/>
</dbReference>
<proteinExistence type="predicted"/>
<dbReference type="OMA" id="FRHECIS"/>
<feature type="compositionally biased region" description="Basic and acidic residues" evidence="1">
    <location>
        <begin position="227"/>
        <end position="270"/>
    </location>
</feature>
<feature type="compositionally biased region" description="Gly residues" evidence="1">
    <location>
        <begin position="271"/>
        <end position="281"/>
    </location>
</feature>
<name>A0A4U6VNN7_SETVI</name>
<accession>A0A4U6VNN7</accession>
<dbReference type="EMBL" id="CM016553">
    <property type="protein sequence ID" value="TKW31371.1"/>
    <property type="molecule type" value="Genomic_DNA"/>
</dbReference>
<dbReference type="AlphaFoldDB" id="A0A4U6VNN7"/>
<evidence type="ECO:0000256" key="1">
    <source>
        <dbReference type="SAM" id="MobiDB-lite"/>
    </source>
</evidence>
<feature type="region of interest" description="Disordered" evidence="1">
    <location>
        <begin position="77"/>
        <end position="113"/>
    </location>
</feature>
<gene>
    <name evidence="2" type="ORF">SEVIR_2G101150v2</name>
</gene>
<feature type="compositionally biased region" description="Polar residues" evidence="1">
    <location>
        <begin position="79"/>
        <end position="91"/>
    </location>
</feature>
<sequence>MLVNFRHECISRCLVDATSLAVLHKTSSLFSRLIGHQTVFFSHNKSAVSSFQPAYKFSRTGIFCYVYKWHWHSPPALTPPSSSQRARPTKTQQAAPFLPLPPQSSSPESQKDIAGDGEARRLLGRVLLQVGRVEVLPGLPRHRGRCRPLRRAPRRVRLRPPRLRLRRRGLADALRAVDDGLAGDVAGLQPHPDPGDPQPELGDEPQEHQAAGGVLQVRRPGFRPVRARREGREAPRREDPGVPPRRGGDEVRRDPRERRRGRVPEGERDGGLPGGGGGRRGGPVHRALHQVQGRGVVPAQAAARAARDGRLRRRRVPEGQVQARAAGEELLDRVRFVWTVGVCVCVVCWVAME</sequence>
<reference evidence="2" key="1">
    <citation type="submission" date="2019-03" db="EMBL/GenBank/DDBJ databases">
        <title>WGS assembly of Setaria viridis.</title>
        <authorList>
            <person name="Huang P."/>
            <person name="Jenkins J."/>
            <person name="Grimwood J."/>
            <person name="Barry K."/>
            <person name="Healey A."/>
            <person name="Mamidi S."/>
            <person name="Sreedasyam A."/>
            <person name="Shu S."/>
            <person name="Feldman M."/>
            <person name="Wu J."/>
            <person name="Yu Y."/>
            <person name="Chen C."/>
            <person name="Johnson J."/>
            <person name="Rokhsar D."/>
            <person name="Baxter I."/>
            <person name="Schmutz J."/>
            <person name="Brutnell T."/>
            <person name="Kellogg E."/>
        </authorList>
    </citation>
    <scope>NUCLEOTIDE SEQUENCE [LARGE SCALE GENOMIC DNA]</scope>
</reference>
<feature type="region of interest" description="Disordered" evidence="1">
    <location>
        <begin position="183"/>
        <end position="285"/>
    </location>
</feature>